<dbReference type="Gene3D" id="3.30.420.250">
    <property type="match status" value="1"/>
</dbReference>
<gene>
    <name evidence="1" type="ORF">FGM01_00065</name>
</gene>
<dbReference type="AlphaFoldDB" id="A0A550I5Q1"/>
<reference evidence="1 2" key="1">
    <citation type="submission" date="2019-06" db="EMBL/GenBank/DDBJ databases">
        <title>Gramella sabulilitoris sp. nov., isolated from a marine sand.</title>
        <authorList>
            <person name="Yoon J.-H."/>
        </authorList>
    </citation>
    <scope>NUCLEOTIDE SEQUENCE [LARGE SCALE GENOMIC DNA]</scope>
    <source>
        <strain evidence="1 2">HSMS-1</strain>
    </source>
</reference>
<dbReference type="Pfam" id="PF12864">
    <property type="entry name" value="DUF3822"/>
    <property type="match status" value="1"/>
</dbReference>
<protein>
    <submittedName>
        <fullName evidence="1">DUF3822 family protein</fullName>
    </submittedName>
</protein>
<dbReference type="InterPro" id="IPR024213">
    <property type="entry name" value="DUF3822"/>
</dbReference>
<sequence>MVTGQKFTVTTNNQNDSNKKLSIQVSLDGLSFCILNQDSKKICYLKKFEFEKQLDPIKVLSRIESIYEQEEELRQPVDEVILLFSNSLFTLVPEELFDEENAAGYLKFNTRILKTDFIASDKLDQGIVNVYIPYTNIINYFFDKYGEFEYRHGLSVLIDSLLNHKVENEESPRLYVHVQKNSYELLIIENGKLTFANSFEYETREDFLYYLLFTAEQLNLDPRKFELILLGDIKKDSEEYNMCWDYIKNISFLGPFHPFIFEAQAQPKEELSDYLLIKSL</sequence>
<evidence type="ECO:0000313" key="2">
    <source>
        <dbReference type="Proteomes" id="UP000315131"/>
    </source>
</evidence>
<evidence type="ECO:0000313" key="1">
    <source>
        <dbReference type="EMBL" id="TRO66312.1"/>
    </source>
</evidence>
<keyword evidence="2" id="KW-1185">Reference proteome</keyword>
<organism evidence="1 2">
    <name type="scientific">Christiangramia sabulilitoris</name>
    <dbReference type="NCBI Taxonomy" id="2583991"/>
    <lineage>
        <taxon>Bacteria</taxon>
        <taxon>Pseudomonadati</taxon>
        <taxon>Bacteroidota</taxon>
        <taxon>Flavobacteriia</taxon>
        <taxon>Flavobacteriales</taxon>
        <taxon>Flavobacteriaceae</taxon>
        <taxon>Christiangramia</taxon>
    </lineage>
</organism>
<proteinExistence type="predicted"/>
<dbReference type="Gene3D" id="3.30.420.260">
    <property type="match status" value="1"/>
</dbReference>
<name>A0A550I5Q1_9FLAO</name>
<dbReference type="CDD" id="cd24013">
    <property type="entry name" value="ASKHA_ATPase_BT3980-like"/>
    <property type="match status" value="1"/>
</dbReference>
<dbReference type="EMBL" id="VHSF01000001">
    <property type="protein sequence ID" value="TRO66312.1"/>
    <property type="molecule type" value="Genomic_DNA"/>
</dbReference>
<dbReference type="Proteomes" id="UP000315131">
    <property type="component" value="Unassembled WGS sequence"/>
</dbReference>
<accession>A0A550I5Q1</accession>
<dbReference type="OrthoDB" id="658622at2"/>
<comment type="caution">
    <text evidence="1">The sequence shown here is derived from an EMBL/GenBank/DDBJ whole genome shotgun (WGS) entry which is preliminary data.</text>
</comment>